<dbReference type="SUPFAM" id="SSF158442">
    <property type="entry name" value="DsbB-like"/>
    <property type="match status" value="1"/>
</dbReference>
<accession>A0A7W6D0W6</accession>
<evidence type="ECO:0000313" key="7">
    <source>
        <dbReference type="Proteomes" id="UP000528964"/>
    </source>
</evidence>
<gene>
    <name evidence="6" type="ORF">GGR24_002516</name>
</gene>
<dbReference type="GO" id="GO:0015035">
    <property type="term" value="F:protein-disulfide reductase activity"/>
    <property type="evidence" value="ECO:0007669"/>
    <property type="project" value="InterPro"/>
</dbReference>
<dbReference type="PIRSF" id="PIRSF033913">
    <property type="entry name" value="S-S_format_DsbB"/>
    <property type="match status" value="1"/>
</dbReference>
<dbReference type="InterPro" id="IPR023380">
    <property type="entry name" value="DsbB-like_sf"/>
</dbReference>
<evidence type="ECO:0000256" key="4">
    <source>
        <dbReference type="ARBA" id="ARBA00023136"/>
    </source>
</evidence>
<feature type="transmembrane region" description="Helical" evidence="5">
    <location>
        <begin position="71"/>
        <end position="91"/>
    </location>
</feature>
<organism evidence="6 7">
    <name type="scientific">Hansschlegelia beijingensis</name>
    <dbReference type="NCBI Taxonomy" id="1133344"/>
    <lineage>
        <taxon>Bacteria</taxon>
        <taxon>Pseudomonadati</taxon>
        <taxon>Pseudomonadota</taxon>
        <taxon>Alphaproteobacteria</taxon>
        <taxon>Hyphomicrobiales</taxon>
        <taxon>Methylopilaceae</taxon>
        <taxon>Hansschlegelia</taxon>
    </lineage>
</organism>
<dbReference type="GO" id="GO:0006457">
    <property type="term" value="P:protein folding"/>
    <property type="evidence" value="ECO:0007669"/>
    <property type="project" value="InterPro"/>
</dbReference>
<name>A0A7W6D0W6_9HYPH</name>
<dbReference type="InterPro" id="IPR003752">
    <property type="entry name" value="DiS_bond_form_DsbB/BdbC"/>
</dbReference>
<evidence type="ECO:0000313" key="6">
    <source>
        <dbReference type="EMBL" id="MBB3973839.1"/>
    </source>
</evidence>
<keyword evidence="3 5" id="KW-1133">Transmembrane helix</keyword>
<dbReference type="InterPro" id="IPR024199">
    <property type="entry name" value="Uncharacterised_DsbB"/>
</dbReference>
<protein>
    <submittedName>
        <fullName evidence="6">Disulfide bond formation protein DsbB</fullName>
    </submittedName>
</protein>
<evidence type="ECO:0000256" key="2">
    <source>
        <dbReference type="ARBA" id="ARBA00022692"/>
    </source>
</evidence>
<evidence type="ECO:0000256" key="3">
    <source>
        <dbReference type="ARBA" id="ARBA00022989"/>
    </source>
</evidence>
<dbReference type="AlphaFoldDB" id="A0A7W6D0W6"/>
<dbReference type="Pfam" id="PF02600">
    <property type="entry name" value="DsbB"/>
    <property type="match status" value="1"/>
</dbReference>
<keyword evidence="2 5" id="KW-0812">Transmembrane</keyword>
<feature type="transmembrane region" description="Helical" evidence="5">
    <location>
        <begin position="45"/>
        <end position="64"/>
    </location>
</feature>
<keyword evidence="7" id="KW-1185">Reference proteome</keyword>
<evidence type="ECO:0000256" key="5">
    <source>
        <dbReference type="SAM" id="Phobius"/>
    </source>
</evidence>
<comment type="caution">
    <text evidence="6">The sequence shown here is derived from an EMBL/GenBank/DDBJ whole genome shotgun (WGS) entry which is preliminary data.</text>
</comment>
<dbReference type="EMBL" id="JACIDR010000004">
    <property type="protein sequence ID" value="MBB3973839.1"/>
    <property type="molecule type" value="Genomic_DNA"/>
</dbReference>
<proteinExistence type="predicted"/>
<dbReference type="GO" id="GO:0016020">
    <property type="term" value="C:membrane"/>
    <property type="evidence" value="ECO:0007669"/>
    <property type="project" value="UniProtKB-SubCell"/>
</dbReference>
<keyword evidence="4 5" id="KW-0472">Membrane</keyword>
<dbReference type="Gene3D" id="1.20.1550.10">
    <property type="entry name" value="DsbB-like"/>
    <property type="match status" value="1"/>
</dbReference>
<dbReference type="RefSeq" id="WP_183395711.1">
    <property type="nucleotide sequence ID" value="NZ_JACIDR010000004.1"/>
</dbReference>
<feature type="transmembrane region" description="Helical" evidence="5">
    <location>
        <begin position="141"/>
        <end position="160"/>
    </location>
</feature>
<dbReference type="Proteomes" id="UP000528964">
    <property type="component" value="Unassembled WGS sequence"/>
</dbReference>
<sequence>MTRNRPAAILAFVIAAAAALTVGAALVFQHGFGYVPCMLCLWQRWPYYVGAPLALAAGLLGLAGATGAMRLLLAATALLFLGGAALGGYHAGVEWGFWPGPASCAGANAAPTSASDLLKQMSGARLVPCDRAAWRLLGLSLAGYNALIAAGLAALALYALRRPTTS</sequence>
<evidence type="ECO:0000256" key="1">
    <source>
        <dbReference type="ARBA" id="ARBA00004141"/>
    </source>
</evidence>
<comment type="subcellular location">
    <subcellularLocation>
        <location evidence="1">Membrane</location>
        <topology evidence="1">Multi-pass membrane protein</topology>
    </subcellularLocation>
</comment>
<reference evidence="6 7" key="1">
    <citation type="submission" date="2020-08" db="EMBL/GenBank/DDBJ databases">
        <title>Genomic Encyclopedia of Type Strains, Phase IV (KMG-IV): sequencing the most valuable type-strain genomes for metagenomic binning, comparative biology and taxonomic classification.</title>
        <authorList>
            <person name="Goeker M."/>
        </authorList>
    </citation>
    <scope>NUCLEOTIDE SEQUENCE [LARGE SCALE GENOMIC DNA]</scope>
    <source>
        <strain evidence="6 7">DSM 25481</strain>
    </source>
</reference>